<proteinExistence type="predicted"/>
<evidence type="ECO:0000256" key="1">
    <source>
        <dbReference type="SAM" id="MobiDB-lite"/>
    </source>
</evidence>
<feature type="transmembrane region" description="Helical" evidence="2">
    <location>
        <begin position="1001"/>
        <end position="1026"/>
    </location>
</feature>
<evidence type="ECO:0000313" key="3">
    <source>
        <dbReference type="EMBL" id="ANV79757.1"/>
    </source>
</evidence>
<keyword evidence="2" id="KW-1133">Transmembrane helix</keyword>
<feature type="region of interest" description="Disordered" evidence="1">
    <location>
        <begin position="1097"/>
        <end position="1119"/>
    </location>
</feature>
<evidence type="ECO:0000256" key="2">
    <source>
        <dbReference type="SAM" id="Phobius"/>
    </source>
</evidence>
<dbReference type="AlphaFoldDB" id="A0A1B1TBU9"/>
<dbReference type="EMBL" id="KP211851">
    <property type="protein sequence ID" value="ANV79757.1"/>
    <property type="molecule type" value="Genomic_DNA"/>
</dbReference>
<protein>
    <recommendedName>
        <fullName evidence="4">CARDB domain-containing protein</fullName>
    </recommendedName>
</protein>
<reference evidence="3" key="1">
    <citation type="submission" date="2014-11" db="EMBL/GenBank/DDBJ databases">
        <authorList>
            <person name="Zhu J."/>
            <person name="Qi W."/>
            <person name="Song R."/>
        </authorList>
    </citation>
    <scope>NUCLEOTIDE SEQUENCE</scope>
</reference>
<keyword evidence="2" id="KW-0812">Transmembrane</keyword>
<evidence type="ECO:0008006" key="4">
    <source>
        <dbReference type="Google" id="ProtNLM"/>
    </source>
</evidence>
<organism evidence="3">
    <name type="scientific">Candidatus Thalassarchaea marina</name>
    <dbReference type="NCBI Taxonomy" id="1680828"/>
    <lineage>
        <taxon>Archaea</taxon>
        <taxon>Methanobacteriati</taxon>
        <taxon>Thermoplasmatota</taxon>
        <taxon>Candidatus Poseidoniia</taxon>
        <taxon>Candidatus Poseidoniia incertae sedis</taxon>
    </lineage>
</organism>
<name>A0A1B1TBU9_9ARCH</name>
<keyword evidence="2" id="KW-0472">Membrane</keyword>
<sequence>MLTPIFVLSILIMMSLSPLFINSELDENENRDDVGPKSLIDFEITSIEIGNQTRDAKEWTQPDGSIVEYIMRDETIQINVTYTQAGSSGQPAAAEGYLQIWHPVGFMIAEYNVSMLLSGFQSLKANFVWTPSSAHSVLDENGYLEGGIILRGIVDGGLADDTESNNELDRLIPVAMWNDPMENGFCGDVDGDDVIDCTNQLQANLPTWVGAGYDSTGQLSSNPDSFGHWRMDNSSSEEGENHWRVSRPGANYASNRHDRLWWGWFTPFDNCNEPGHGLGLGTLDSAVSSNYGNNFCKIRLKGFDFLTIQLVTNAWGEMAAGDEMRIEADSGGAKEFYNFSSQSLSTTGEWSQLVWNMTEVHPSAEYTLAFKFDSNSSFASQGVQIDSFIIFAIEKVPQYTLDFDCNDPLPNSYLVVPSDPNPPSLYCNIKNNGYVDITLRLYTEVTNRSWMYDFPLRIDSNNPVDHDNYVISKVIPALSYMDTWFNLTIPDGSGVQDLFWNVWVNDGVTNLSKEFVSLPVSVMPAYSSKLRQVTLQNPAATLEPGASGVIPMSFKNTGNQIATWSFDAAFPNIDWVDNADIKWYYNGSEVSTLELALTDDLLIDAVITAPPQVSPGTYSVTLLASGVSPAQYLAEWQVNIVVPVYSELVIEPEVFNLVAPADNSLRLIEIRLINNGNSAESFDLSIQSDWKLGLEMNTEQTFEIDPFGGDTTVTMLLPMPYGIVAETYSIILTASSKLNTDYQMSSQMLLTVPQTNLVEVEDLDMLDEVFRGGDDPRTVNWRIWNRGNVADSFEISFDHFSDVSASAVGLNDGKTPYISPGESHNLTVRYSFGQLTFGDRTISMTATSVLSQTSESPVSGTGNADFQVGAQGWITLNPPGVIEIREGGNDIEITFTVKNEHPTDAQLLRADIDRNSNIFYNIVDARVDTGDQNFVLEAQSMREITVFLTATDENLRNLNNNSEIFKLPLNVDGDIDKVSMSASIEMFKIDPVDTGTNAGEYAGLAGNIIFILVGLVILVAVLLATFRIIRSASSPLEEISTFDDYEYTQGNPFNPPSLPTAPELPSEDKVANSMYGGSEEIFKQPPPPIANQETLVEESKPDGRNIVPVVPEIPESGLPEGWTMEQWEHYGQAWINQQNES</sequence>
<accession>A0A1B1TBU9</accession>
<reference evidence="3" key="2">
    <citation type="journal article" date="2015" name="ISME J.">
        <title>A new class of marine Euryarchaeota group II from the Mediterranean deep chlorophyll maximum.</title>
        <authorList>
            <person name="Martin-Cuadrado A.B."/>
            <person name="Garcia-Heredia I."/>
            <person name="Molto A.G."/>
            <person name="Lopez-Ubeda R."/>
            <person name="Kimes N."/>
            <person name="Lopez-Garcia P."/>
            <person name="Moreira D."/>
            <person name="Rodriguez-Valera F."/>
        </authorList>
    </citation>
    <scope>NUCLEOTIDE SEQUENCE</scope>
</reference>